<reference evidence="16" key="1">
    <citation type="journal article" date="2019" name="bioRxiv">
        <title>The Genome of the Zebra Mussel, Dreissena polymorpha: A Resource for Invasive Species Research.</title>
        <authorList>
            <person name="McCartney M.A."/>
            <person name="Auch B."/>
            <person name="Kono T."/>
            <person name="Mallez S."/>
            <person name="Zhang Y."/>
            <person name="Obille A."/>
            <person name="Becker A."/>
            <person name="Abrahante J.E."/>
            <person name="Garbe J."/>
            <person name="Badalamenti J.P."/>
            <person name="Herman A."/>
            <person name="Mangelson H."/>
            <person name="Liachko I."/>
            <person name="Sullivan S."/>
            <person name="Sone E.D."/>
            <person name="Koren S."/>
            <person name="Silverstein K.A.T."/>
            <person name="Beckman K.B."/>
            <person name="Gohl D.M."/>
        </authorList>
    </citation>
    <scope>NUCLEOTIDE SEQUENCE</scope>
    <source>
        <strain evidence="16">Duluth1</strain>
        <tissue evidence="16">Whole animal</tissue>
    </source>
</reference>
<feature type="compositionally biased region" description="Low complexity" evidence="14">
    <location>
        <begin position="334"/>
        <end position="345"/>
    </location>
</feature>
<accession>A0A9D4FRV1</accession>
<keyword evidence="11" id="KW-0238">DNA-binding</keyword>
<evidence type="ECO:0000256" key="4">
    <source>
        <dbReference type="ARBA" id="ARBA00022553"/>
    </source>
</evidence>
<gene>
    <name evidence="16" type="ORF">DPMN_132111</name>
</gene>
<comment type="caution">
    <text evidence="16">The sequence shown here is derived from an EMBL/GenBank/DDBJ whole genome shotgun (WGS) entry which is preliminary data.</text>
</comment>
<dbReference type="GO" id="GO:0003899">
    <property type="term" value="F:DNA-directed RNA polymerase activity"/>
    <property type="evidence" value="ECO:0007669"/>
    <property type="project" value="UniProtKB-EC"/>
</dbReference>
<dbReference type="InterPro" id="IPR038593">
    <property type="entry name" value="RNA_pol_Rpb1_7_sf"/>
</dbReference>
<dbReference type="InterPro" id="IPR000684">
    <property type="entry name" value="RNA_pol_II_repeat_euk"/>
</dbReference>
<evidence type="ECO:0000256" key="1">
    <source>
        <dbReference type="ARBA" id="ARBA00004123"/>
    </source>
</evidence>
<evidence type="ECO:0000259" key="15">
    <source>
        <dbReference type="Pfam" id="PF04998"/>
    </source>
</evidence>
<feature type="compositionally biased region" description="Low complexity" evidence="14">
    <location>
        <begin position="353"/>
        <end position="630"/>
    </location>
</feature>
<dbReference type="GO" id="GO:0006366">
    <property type="term" value="P:transcription by RNA polymerase II"/>
    <property type="evidence" value="ECO:0007669"/>
    <property type="project" value="InterPro"/>
</dbReference>
<dbReference type="FunFam" id="1.10.150.390:FF:000001">
    <property type="entry name" value="DNA-directed RNA polymerase subunit"/>
    <property type="match status" value="1"/>
</dbReference>
<reference evidence="16" key="2">
    <citation type="submission" date="2020-11" db="EMBL/GenBank/DDBJ databases">
        <authorList>
            <person name="McCartney M.A."/>
            <person name="Auch B."/>
            <person name="Kono T."/>
            <person name="Mallez S."/>
            <person name="Becker A."/>
            <person name="Gohl D.M."/>
            <person name="Silverstein K.A.T."/>
            <person name="Koren S."/>
            <person name="Bechman K.B."/>
            <person name="Herman A."/>
            <person name="Abrahante J.E."/>
            <person name="Garbe J."/>
        </authorList>
    </citation>
    <scope>NUCLEOTIDE SEQUENCE</scope>
    <source>
        <strain evidence="16">Duluth1</strain>
        <tissue evidence="16">Whole animal</tissue>
    </source>
</reference>
<dbReference type="PANTHER" id="PTHR19376:SF37">
    <property type="entry name" value="DNA-DIRECTED RNA POLYMERASE II SUBUNIT RPB1"/>
    <property type="match status" value="1"/>
</dbReference>
<keyword evidence="9" id="KW-0862">Zinc</keyword>
<dbReference type="InterPro" id="IPR007081">
    <property type="entry name" value="RNA_pol_Rpb1_5"/>
</dbReference>
<keyword evidence="4" id="KW-0597">Phosphoprotein</keyword>
<evidence type="ECO:0000256" key="11">
    <source>
        <dbReference type="ARBA" id="ARBA00023125"/>
    </source>
</evidence>
<dbReference type="AlphaFoldDB" id="A0A9D4FRV1"/>
<dbReference type="PROSITE" id="PS00115">
    <property type="entry name" value="RNA_POL_II_REPEAT"/>
    <property type="match status" value="16"/>
</dbReference>
<evidence type="ECO:0000256" key="6">
    <source>
        <dbReference type="ARBA" id="ARBA00022695"/>
    </source>
</evidence>
<comment type="subcellular location">
    <subcellularLocation>
        <location evidence="1">Nucleus</location>
    </subcellularLocation>
</comment>
<keyword evidence="6" id="KW-0548">Nucleotidyltransferase</keyword>
<evidence type="ECO:0000256" key="3">
    <source>
        <dbReference type="ARBA" id="ARBA00022478"/>
    </source>
</evidence>
<evidence type="ECO:0000313" key="17">
    <source>
        <dbReference type="Proteomes" id="UP000828390"/>
    </source>
</evidence>
<keyword evidence="3" id="KW-0240">DNA-directed RNA polymerase</keyword>
<keyword evidence="7" id="KW-0479">Metal-binding</keyword>
<evidence type="ECO:0000256" key="5">
    <source>
        <dbReference type="ARBA" id="ARBA00022679"/>
    </source>
</evidence>
<dbReference type="PRINTS" id="PR01217">
    <property type="entry name" value="PRICHEXTENSN"/>
</dbReference>
<dbReference type="SUPFAM" id="SSF64484">
    <property type="entry name" value="beta and beta-prime subunits of DNA dependent RNA-polymerase"/>
    <property type="match status" value="1"/>
</dbReference>
<evidence type="ECO:0000256" key="2">
    <source>
        <dbReference type="ARBA" id="ARBA00012418"/>
    </source>
</evidence>
<dbReference type="Proteomes" id="UP000828390">
    <property type="component" value="Unassembled WGS sequence"/>
</dbReference>
<dbReference type="GO" id="GO:0046872">
    <property type="term" value="F:metal ion binding"/>
    <property type="evidence" value="ECO:0007669"/>
    <property type="project" value="UniProtKB-KW"/>
</dbReference>
<keyword evidence="12" id="KW-0804">Transcription</keyword>
<evidence type="ECO:0000256" key="13">
    <source>
        <dbReference type="ARBA" id="ARBA00023242"/>
    </source>
</evidence>
<organism evidence="16 17">
    <name type="scientific">Dreissena polymorpha</name>
    <name type="common">Zebra mussel</name>
    <name type="synonym">Mytilus polymorpha</name>
    <dbReference type="NCBI Taxonomy" id="45954"/>
    <lineage>
        <taxon>Eukaryota</taxon>
        <taxon>Metazoa</taxon>
        <taxon>Spiralia</taxon>
        <taxon>Lophotrochozoa</taxon>
        <taxon>Mollusca</taxon>
        <taxon>Bivalvia</taxon>
        <taxon>Autobranchia</taxon>
        <taxon>Heteroconchia</taxon>
        <taxon>Euheterodonta</taxon>
        <taxon>Imparidentia</taxon>
        <taxon>Neoheterodontei</taxon>
        <taxon>Myida</taxon>
        <taxon>Dreissenoidea</taxon>
        <taxon>Dreissenidae</taxon>
        <taxon>Dreissena</taxon>
    </lineage>
</organism>
<dbReference type="Pfam" id="PF04998">
    <property type="entry name" value="RNA_pol_Rpb1_5"/>
    <property type="match status" value="1"/>
</dbReference>
<proteinExistence type="predicted"/>
<dbReference type="Pfam" id="PF05001">
    <property type="entry name" value="RNA_pol_Rpb1_R"/>
    <property type="match status" value="13"/>
</dbReference>
<sequence>MSIVYWPVVGFDDDLNCIFNDDNAEKLVLRLRIMNSEDSKMQEEEAMADKMEDDIFLRCIEANLLSDMSLQGNEAIHKVYMHLPNTDDKKRIFITDEGEFKAVAEWFLETDGTSLVRVLSERDVDPVRTSTNDIVEVFATLGIEAVRKSIEKEMNHVISFDGSYVNYRHLALLCDVMTAKGHLMVITRHGINRQETGALARRDFEVDILMEAAAHAESDPMKGVSEAIMLGQLARIGTGCFDLLLDAEKCKYGMEIPNTMGPGMMGGLGMIMGVAGSPAQGMSPQMTPWNQGATPRYASVWSPGVGSDMTPGAAGFSPSQSESGYSPCYSPAWSPQHGSPSSPSSPYIPSPRGPMSLSYSPTSPSYIPSSPAMSGGTPQSPGYSPTSPSYSPTSPGYSPTSPNYSPTSPSYSPTSPSYSPTSPSYSPTSPSYSPTSPNYSPTSPSYSPTSPSYSPTSPSYSPTSPSYSPTSPSYSPTSPSYSPTSPSYSPTSLSYSPTSPSYSPTSPSYSPTSPSYSPTSPSYSPTSSNYSPSSPSYSPSSPSYSPSSPAYSPSSPNYSPSSPSYSPSSPKYSPQSPSYSPTSPSYSPSSPKYSPTSPSFSPGNFSHSSSSPQCSPSSPAYSPSSPAYSPGMASDRGSHKYSPSSPQYSPTSPNVFSLEPTVLARQSKLFSIKSTIFAC</sequence>
<dbReference type="OrthoDB" id="270392at2759"/>
<dbReference type="GO" id="GO:0005665">
    <property type="term" value="C:RNA polymerase II, core complex"/>
    <property type="evidence" value="ECO:0007669"/>
    <property type="project" value="TreeGrafter"/>
</dbReference>
<keyword evidence="8" id="KW-0677">Repeat</keyword>
<dbReference type="InterPro" id="IPR045867">
    <property type="entry name" value="DNA-dir_RpoC_beta_prime"/>
</dbReference>
<evidence type="ECO:0000256" key="14">
    <source>
        <dbReference type="SAM" id="MobiDB-lite"/>
    </source>
</evidence>
<feature type="region of interest" description="Disordered" evidence="14">
    <location>
        <begin position="327"/>
        <end position="655"/>
    </location>
</feature>
<name>A0A9D4FRV1_DREPO</name>
<feature type="domain" description="RNA polymerase Rpb1" evidence="15">
    <location>
        <begin position="25"/>
        <end position="198"/>
    </location>
</feature>
<evidence type="ECO:0000313" key="16">
    <source>
        <dbReference type="EMBL" id="KAH3803843.1"/>
    </source>
</evidence>
<evidence type="ECO:0000256" key="12">
    <source>
        <dbReference type="ARBA" id="ARBA00023163"/>
    </source>
</evidence>
<keyword evidence="5" id="KW-0808">Transferase</keyword>
<evidence type="ECO:0000256" key="10">
    <source>
        <dbReference type="ARBA" id="ARBA00022842"/>
    </source>
</evidence>
<evidence type="ECO:0000256" key="7">
    <source>
        <dbReference type="ARBA" id="ARBA00022723"/>
    </source>
</evidence>
<dbReference type="EC" id="2.7.7.6" evidence="2"/>
<feature type="compositionally biased region" description="Low complexity" evidence="14">
    <location>
        <begin position="641"/>
        <end position="653"/>
    </location>
</feature>
<protein>
    <recommendedName>
        <fullName evidence="2">DNA-directed RNA polymerase</fullName>
        <ecNumber evidence="2">2.7.7.6</ecNumber>
    </recommendedName>
</protein>
<dbReference type="EMBL" id="JAIWYP010000006">
    <property type="protein sequence ID" value="KAH3803843.1"/>
    <property type="molecule type" value="Genomic_DNA"/>
</dbReference>
<keyword evidence="10" id="KW-0460">Magnesium</keyword>
<evidence type="ECO:0000256" key="9">
    <source>
        <dbReference type="ARBA" id="ARBA00022833"/>
    </source>
</evidence>
<dbReference type="GO" id="GO:0003677">
    <property type="term" value="F:DNA binding"/>
    <property type="evidence" value="ECO:0007669"/>
    <property type="project" value="UniProtKB-KW"/>
</dbReference>
<keyword evidence="17" id="KW-1185">Reference proteome</keyword>
<dbReference type="Gene3D" id="1.10.150.390">
    <property type="match status" value="1"/>
</dbReference>
<dbReference type="PANTHER" id="PTHR19376">
    <property type="entry name" value="DNA-DIRECTED RNA POLYMERASE"/>
    <property type="match status" value="1"/>
</dbReference>
<evidence type="ECO:0000256" key="8">
    <source>
        <dbReference type="ARBA" id="ARBA00022737"/>
    </source>
</evidence>
<keyword evidence="13" id="KW-0539">Nucleus</keyword>
<dbReference type="Gene3D" id="3.30.1360.140">
    <property type="match status" value="1"/>
</dbReference>